<evidence type="ECO:0000256" key="3">
    <source>
        <dbReference type="ARBA" id="ARBA00022692"/>
    </source>
</evidence>
<dbReference type="InterPro" id="IPR047218">
    <property type="entry name" value="YocR/YhdH-like"/>
</dbReference>
<evidence type="ECO:0000313" key="8">
    <source>
        <dbReference type="Proteomes" id="UP000464374"/>
    </source>
</evidence>
<evidence type="ECO:0000256" key="5">
    <source>
        <dbReference type="ARBA" id="ARBA00023136"/>
    </source>
</evidence>
<feature type="transmembrane region" description="Helical" evidence="6">
    <location>
        <begin position="215"/>
        <end position="238"/>
    </location>
</feature>
<evidence type="ECO:0000256" key="6">
    <source>
        <dbReference type="SAM" id="Phobius"/>
    </source>
</evidence>
<keyword evidence="2" id="KW-0813">Transport</keyword>
<feature type="transmembrane region" description="Helical" evidence="6">
    <location>
        <begin position="299"/>
        <end position="322"/>
    </location>
</feature>
<evidence type="ECO:0000256" key="4">
    <source>
        <dbReference type="ARBA" id="ARBA00022989"/>
    </source>
</evidence>
<feature type="transmembrane region" description="Helical" evidence="6">
    <location>
        <begin position="145"/>
        <end position="163"/>
    </location>
</feature>
<keyword evidence="4 6" id="KW-1133">Transmembrane helix</keyword>
<dbReference type="PROSITE" id="PS50267">
    <property type="entry name" value="NA_NEUROTRAN_SYMP_3"/>
    <property type="match status" value="1"/>
</dbReference>
<dbReference type="PANTHER" id="PTHR42948">
    <property type="entry name" value="TRANSPORTER"/>
    <property type="match status" value="1"/>
</dbReference>
<reference evidence="7 8" key="1">
    <citation type="submission" date="2020-01" db="EMBL/GenBank/DDBJ databases">
        <title>Complete genome sequence of a human oral phylogroup 1 Treponema sp. strain ATCC 700766, originally isolated from periodontitis dental plaque.</title>
        <authorList>
            <person name="Chan Y."/>
            <person name="Huo Y.-B."/>
            <person name="Yu X.-L."/>
            <person name="Zeng H."/>
            <person name="Leung W.-K."/>
            <person name="Watt R.M."/>
        </authorList>
    </citation>
    <scope>NUCLEOTIDE SEQUENCE [LARGE SCALE GENOMIC DNA]</scope>
    <source>
        <strain evidence="7 8">OMZ 804</strain>
    </source>
</reference>
<accession>A0A6P1Y0S1</accession>
<proteinExistence type="predicted"/>
<comment type="subcellular location">
    <subcellularLocation>
        <location evidence="1">Membrane</location>
        <topology evidence="1">Multi-pass membrane protein</topology>
    </subcellularLocation>
</comment>
<dbReference type="InterPro" id="IPR037272">
    <property type="entry name" value="SNS_sf"/>
</dbReference>
<dbReference type="GO" id="GO:0016020">
    <property type="term" value="C:membrane"/>
    <property type="evidence" value="ECO:0007669"/>
    <property type="project" value="UniProtKB-SubCell"/>
</dbReference>
<feature type="transmembrane region" description="Helical" evidence="6">
    <location>
        <begin position="175"/>
        <end position="195"/>
    </location>
</feature>
<feature type="transmembrane region" description="Helical" evidence="6">
    <location>
        <begin position="342"/>
        <end position="359"/>
    </location>
</feature>
<evidence type="ECO:0000313" key="7">
    <source>
        <dbReference type="EMBL" id="QHX43205.1"/>
    </source>
</evidence>
<dbReference type="KEGG" id="trz:GWP43_06845"/>
<protein>
    <submittedName>
        <fullName evidence="7">Sodium-dependent transporter</fullName>
    </submittedName>
</protein>
<dbReference type="PRINTS" id="PR00176">
    <property type="entry name" value="NANEUSMPORT"/>
</dbReference>
<keyword evidence="5 6" id="KW-0472">Membrane</keyword>
<gene>
    <name evidence="7" type="ORF">GWP43_06845</name>
</gene>
<feature type="transmembrane region" description="Helical" evidence="6">
    <location>
        <begin position="93"/>
        <end position="116"/>
    </location>
</feature>
<dbReference type="PANTHER" id="PTHR42948:SF1">
    <property type="entry name" value="TRANSPORTER"/>
    <property type="match status" value="1"/>
</dbReference>
<dbReference type="NCBIfam" id="NF037979">
    <property type="entry name" value="Na_transp"/>
    <property type="match status" value="1"/>
</dbReference>
<dbReference type="SUPFAM" id="SSF161070">
    <property type="entry name" value="SNF-like"/>
    <property type="match status" value="1"/>
</dbReference>
<dbReference type="AlphaFoldDB" id="A0A6P1Y0S1"/>
<feature type="transmembrane region" description="Helical" evidence="6">
    <location>
        <begin position="371"/>
        <end position="391"/>
    </location>
</feature>
<dbReference type="InterPro" id="IPR000175">
    <property type="entry name" value="Na/ntran_symport"/>
</dbReference>
<evidence type="ECO:0000256" key="1">
    <source>
        <dbReference type="ARBA" id="ARBA00004141"/>
    </source>
</evidence>
<dbReference type="Pfam" id="PF00209">
    <property type="entry name" value="SNF"/>
    <property type="match status" value="2"/>
</dbReference>
<keyword evidence="3 6" id="KW-0812">Transmembrane</keyword>
<dbReference type="EMBL" id="CP048020">
    <property type="protein sequence ID" value="QHX43205.1"/>
    <property type="molecule type" value="Genomic_DNA"/>
</dbReference>
<dbReference type="Proteomes" id="UP000464374">
    <property type="component" value="Chromosome"/>
</dbReference>
<feature type="transmembrane region" description="Helical" evidence="6">
    <location>
        <begin position="412"/>
        <end position="434"/>
    </location>
</feature>
<feature type="transmembrane region" description="Helical" evidence="6">
    <location>
        <begin position="259"/>
        <end position="279"/>
    </location>
</feature>
<dbReference type="RefSeq" id="WP_162663535.1">
    <property type="nucleotide sequence ID" value="NZ_CP048020.1"/>
</dbReference>
<sequence>MKQKRELFKTNIGMLLACVGSAMGLANIWMFPARLAEFGGITFLIPYLIFLFGFSAFGLMGEYAFGRKMRKGPVLAFESVIAQKTVNPLLRGIGWFPVVALIGILSFYTVIIGWILRYLVLAITNTFPVLHPAFFESFAGTPANIPWTLAALVATALIVSLGIQKGIERFTTVMMATFYIVVTVMVIRALTLPGALRGVAIMLRPKWEVFGHFRIWIYALGMAFFTLSLGGAAMLVYGSYMPEGSDVPRTARQTAGLDFLASIMCALFTVPVAYSLGINPQAGAALLFIAVPNIIAHMPAGYIFGILFFLCALFAALTSSIVMLEVPVESLMSKFRIGRKKAAIIITVLAAGIAVPLNFDMRVFGTFTDTIAIIIFPLAAVTAAFVIFWVYGAQRTLEDINLHAKHKVGKWYAPYMQYVFVPVCLILVIAGIFLGGL</sequence>
<dbReference type="CDD" id="cd10336">
    <property type="entry name" value="SLC6sbd_Tyt1-Like"/>
    <property type="match status" value="1"/>
</dbReference>
<evidence type="ECO:0000256" key="2">
    <source>
        <dbReference type="ARBA" id="ARBA00022448"/>
    </source>
</evidence>
<organism evidence="7 8">
    <name type="scientific">Treponema vincentii</name>
    <dbReference type="NCBI Taxonomy" id="69710"/>
    <lineage>
        <taxon>Bacteria</taxon>
        <taxon>Pseudomonadati</taxon>
        <taxon>Spirochaetota</taxon>
        <taxon>Spirochaetia</taxon>
        <taxon>Spirochaetales</taxon>
        <taxon>Treponemataceae</taxon>
        <taxon>Treponema</taxon>
    </lineage>
</organism>
<name>A0A6P1Y0S1_9SPIR</name>
<feature type="transmembrane region" description="Helical" evidence="6">
    <location>
        <begin position="38"/>
        <end position="61"/>
    </location>
</feature>
<feature type="transmembrane region" description="Helical" evidence="6">
    <location>
        <begin position="12"/>
        <end position="32"/>
    </location>
</feature>